<proteinExistence type="predicted"/>
<name>A0A2P2MZ77_RHIMU</name>
<evidence type="ECO:0000313" key="1">
    <source>
        <dbReference type="EMBL" id="MBX35527.1"/>
    </source>
</evidence>
<dbReference type="AlphaFoldDB" id="A0A2P2MZ77"/>
<protein>
    <submittedName>
        <fullName evidence="1">Uncharacterized protein</fullName>
    </submittedName>
</protein>
<dbReference type="EMBL" id="GGEC01055043">
    <property type="protein sequence ID" value="MBX35527.1"/>
    <property type="molecule type" value="Transcribed_RNA"/>
</dbReference>
<accession>A0A2P2MZ77</accession>
<organism evidence="1">
    <name type="scientific">Rhizophora mucronata</name>
    <name type="common">Asiatic mangrove</name>
    <dbReference type="NCBI Taxonomy" id="61149"/>
    <lineage>
        <taxon>Eukaryota</taxon>
        <taxon>Viridiplantae</taxon>
        <taxon>Streptophyta</taxon>
        <taxon>Embryophyta</taxon>
        <taxon>Tracheophyta</taxon>
        <taxon>Spermatophyta</taxon>
        <taxon>Magnoliopsida</taxon>
        <taxon>eudicotyledons</taxon>
        <taxon>Gunneridae</taxon>
        <taxon>Pentapetalae</taxon>
        <taxon>rosids</taxon>
        <taxon>fabids</taxon>
        <taxon>Malpighiales</taxon>
        <taxon>Rhizophoraceae</taxon>
        <taxon>Rhizophora</taxon>
    </lineage>
</organism>
<sequence length="36" mass="4194">MHSKIHVFNSFFWAKTGCSKLFSLRNSLFSCLNMNP</sequence>
<reference evidence="1" key="1">
    <citation type="submission" date="2018-02" db="EMBL/GenBank/DDBJ databases">
        <title>Rhizophora mucronata_Transcriptome.</title>
        <authorList>
            <person name="Meera S.P."/>
            <person name="Sreeshan A."/>
            <person name="Augustine A."/>
        </authorList>
    </citation>
    <scope>NUCLEOTIDE SEQUENCE</scope>
    <source>
        <tissue evidence="1">Leaf</tissue>
    </source>
</reference>